<proteinExistence type="predicted"/>
<protein>
    <recommendedName>
        <fullName evidence="3">DUF3039 domain-containing protein</fullName>
    </recommendedName>
</protein>
<dbReference type="EMBL" id="JAGFBM010000003">
    <property type="protein sequence ID" value="MBO3084533.1"/>
    <property type="molecule type" value="Genomic_DNA"/>
</dbReference>
<keyword evidence="2" id="KW-1185">Reference proteome</keyword>
<evidence type="ECO:0000313" key="2">
    <source>
        <dbReference type="Proteomes" id="UP000678317"/>
    </source>
</evidence>
<dbReference type="RefSeq" id="WP_208214006.1">
    <property type="nucleotide sequence ID" value="NZ_CP074404.1"/>
</dbReference>
<reference evidence="1 2" key="1">
    <citation type="submission" date="2021-03" db="EMBL/GenBank/DDBJ databases">
        <title>novel species in genus Cellulomonas.</title>
        <authorList>
            <person name="Zhang G."/>
        </authorList>
    </citation>
    <scope>NUCLEOTIDE SEQUENCE [LARGE SCALE GENOMIC DNA]</scope>
    <source>
        <strain evidence="2">zg-ZUI188</strain>
    </source>
</reference>
<comment type="caution">
    <text evidence="1">The sequence shown here is derived from an EMBL/GenBank/DDBJ whole genome shotgun (WGS) entry which is preliminary data.</text>
</comment>
<sequence>MGARALEQETEMDTAYAEGWLRLTKNDRRQHFFRDGMSVCGRFVTPTVRFPEDDGPDRGECPTCRRVFDSEHGQTQY</sequence>
<evidence type="ECO:0008006" key="3">
    <source>
        <dbReference type="Google" id="ProtNLM"/>
    </source>
</evidence>
<evidence type="ECO:0000313" key="1">
    <source>
        <dbReference type="EMBL" id="MBO3084533.1"/>
    </source>
</evidence>
<gene>
    <name evidence="1" type="ORF">J4035_07765</name>
</gene>
<accession>A0ABS3SFL4</accession>
<organism evidence="1 2">
    <name type="scientific">Cellulomonas fengjieae</name>
    <dbReference type="NCBI Taxonomy" id="2819978"/>
    <lineage>
        <taxon>Bacteria</taxon>
        <taxon>Bacillati</taxon>
        <taxon>Actinomycetota</taxon>
        <taxon>Actinomycetes</taxon>
        <taxon>Micrococcales</taxon>
        <taxon>Cellulomonadaceae</taxon>
        <taxon>Cellulomonas</taxon>
    </lineage>
</organism>
<dbReference type="Proteomes" id="UP000678317">
    <property type="component" value="Unassembled WGS sequence"/>
</dbReference>
<name>A0ABS3SFL4_9CELL</name>